<sequence length="215" mass="23781">MHRVLLSDLGNVVIFFDRRRVAAGLHALIRAKSVDEIDRLVHKSEEGGTLLEQFETGAIDALRYRQEIERLLDTPIPADDFWRIHTDLFTPNMPVMNLWRTLRSAGVVEKIIAVTDTDPVRLNAGMAPMLESCGLTLDGPVASCYIGRRKPHPAMFEAAIRTAGVPLDQCIFVDDNPAYADAAAKIGIGAVCYRSREANAQEMLLSDLLHLGLSM</sequence>
<dbReference type="InterPro" id="IPR023198">
    <property type="entry name" value="PGP-like_dom2"/>
</dbReference>
<evidence type="ECO:0000313" key="1">
    <source>
        <dbReference type="EMBL" id="MBI3630718.1"/>
    </source>
</evidence>
<gene>
    <name evidence="1" type="ORF">HY221_00025</name>
</gene>
<dbReference type="PANTHER" id="PTHR43611">
    <property type="entry name" value="ALPHA-D-GLUCOSE 1-PHOSPHATE PHOSPHATASE"/>
    <property type="match status" value="1"/>
</dbReference>
<dbReference type="InterPro" id="IPR036412">
    <property type="entry name" value="HAD-like_sf"/>
</dbReference>
<dbReference type="Gene3D" id="3.40.50.1000">
    <property type="entry name" value="HAD superfamily/HAD-like"/>
    <property type="match status" value="1"/>
</dbReference>
<evidence type="ECO:0000313" key="2">
    <source>
        <dbReference type="Proteomes" id="UP000753196"/>
    </source>
</evidence>
<reference evidence="1" key="1">
    <citation type="submission" date="2020-07" db="EMBL/GenBank/DDBJ databases">
        <title>Huge and variable diversity of episymbiotic CPR bacteria and DPANN archaea in groundwater ecosystems.</title>
        <authorList>
            <person name="He C.Y."/>
            <person name="Keren R."/>
            <person name="Whittaker M."/>
            <person name="Farag I.F."/>
            <person name="Doudna J."/>
            <person name="Cate J.H.D."/>
            <person name="Banfield J.F."/>
        </authorList>
    </citation>
    <scope>NUCLEOTIDE SEQUENCE</scope>
    <source>
        <strain evidence="1">NC_groundwater_973_Pr1_S-0.2um_54_13</strain>
    </source>
</reference>
<dbReference type="Pfam" id="PF00702">
    <property type="entry name" value="Hydrolase"/>
    <property type="match status" value="1"/>
</dbReference>
<protein>
    <submittedName>
        <fullName evidence="1">HAD-IA family hydrolase</fullName>
    </submittedName>
</protein>
<accession>A0A932VQX6</accession>
<name>A0A932VQX6_9BACT</name>
<proteinExistence type="predicted"/>
<dbReference type="SFLD" id="SFLDS00003">
    <property type="entry name" value="Haloacid_Dehalogenase"/>
    <property type="match status" value="1"/>
</dbReference>
<dbReference type="SUPFAM" id="SSF56784">
    <property type="entry name" value="HAD-like"/>
    <property type="match status" value="1"/>
</dbReference>
<dbReference type="EMBL" id="JACQCR010000001">
    <property type="protein sequence ID" value="MBI3630718.1"/>
    <property type="molecule type" value="Genomic_DNA"/>
</dbReference>
<dbReference type="AlphaFoldDB" id="A0A932VQX6"/>
<organism evidence="1 2">
    <name type="scientific">Candidatus Sungiibacteriota bacterium</name>
    <dbReference type="NCBI Taxonomy" id="2750080"/>
    <lineage>
        <taxon>Bacteria</taxon>
        <taxon>Candidatus Sungiibacteriota</taxon>
    </lineage>
</organism>
<dbReference type="InterPro" id="IPR006439">
    <property type="entry name" value="HAD-SF_hydro_IA"/>
</dbReference>
<dbReference type="PANTHER" id="PTHR43611:SF3">
    <property type="entry name" value="FLAVIN MONONUCLEOTIDE HYDROLASE 1, CHLOROPLATIC"/>
    <property type="match status" value="1"/>
</dbReference>
<dbReference type="SFLD" id="SFLDG01129">
    <property type="entry name" value="C1.5:_HAD__Beta-PGM__Phosphata"/>
    <property type="match status" value="1"/>
</dbReference>
<dbReference type="InterPro" id="IPR023214">
    <property type="entry name" value="HAD_sf"/>
</dbReference>
<comment type="caution">
    <text evidence="1">The sequence shown here is derived from an EMBL/GenBank/DDBJ whole genome shotgun (WGS) entry which is preliminary data.</text>
</comment>
<dbReference type="GO" id="GO:0016787">
    <property type="term" value="F:hydrolase activity"/>
    <property type="evidence" value="ECO:0007669"/>
    <property type="project" value="UniProtKB-KW"/>
</dbReference>
<dbReference type="Proteomes" id="UP000753196">
    <property type="component" value="Unassembled WGS sequence"/>
</dbReference>
<dbReference type="Gene3D" id="1.10.150.240">
    <property type="entry name" value="Putative phosphatase, domain 2"/>
    <property type="match status" value="1"/>
</dbReference>
<keyword evidence="1" id="KW-0378">Hydrolase</keyword>
<dbReference type="NCBIfam" id="TIGR01509">
    <property type="entry name" value="HAD-SF-IA-v3"/>
    <property type="match status" value="1"/>
</dbReference>